<dbReference type="InterPro" id="IPR036259">
    <property type="entry name" value="MFS_trans_sf"/>
</dbReference>
<evidence type="ECO:0000313" key="8">
    <source>
        <dbReference type="EMBL" id="QGU08663.1"/>
    </source>
</evidence>
<feature type="transmembrane region" description="Helical" evidence="6">
    <location>
        <begin position="408"/>
        <end position="427"/>
    </location>
</feature>
<keyword evidence="9" id="KW-1185">Reference proteome</keyword>
<evidence type="ECO:0000256" key="3">
    <source>
        <dbReference type="ARBA" id="ARBA00022692"/>
    </source>
</evidence>
<evidence type="ECO:0000256" key="6">
    <source>
        <dbReference type="SAM" id="Phobius"/>
    </source>
</evidence>
<feature type="transmembrane region" description="Helical" evidence="6">
    <location>
        <begin position="275"/>
        <end position="299"/>
    </location>
</feature>
<name>A0A6B8VWZ0_9CORY</name>
<organism evidence="8 9">
    <name type="scientific">Corynebacterium occultum</name>
    <dbReference type="NCBI Taxonomy" id="2675219"/>
    <lineage>
        <taxon>Bacteria</taxon>
        <taxon>Bacillati</taxon>
        <taxon>Actinomycetota</taxon>
        <taxon>Actinomycetes</taxon>
        <taxon>Mycobacteriales</taxon>
        <taxon>Corynebacteriaceae</taxon>
        <taxon>Corynebacterium</taxon>
    </lineage>
</organism>
<keyword evidence="5 6" id="KW-0472">Membrane</keyword>
<dbReference type="PROSITE" id="PS00216">
    <property type="entry name" value="SUGAR_TRANSPORT_1"/>
    <property type="match status" value="1"/>
</dbReference>
<feature type="transmembrane region" description="Helical" evidence="6">
    <location>
        <begin position="176"/>
        <end position="197"/>
    </location>
</feature>
<reference evidence="8 9" key="1">
    <citation type="submission" date="2019-11" db="EMBL/GenBank/DDBJ databases">
        <title>Complete genome sequence of Corynebacterium kalinowskii 1959, a novel Corynebacterium species isolated from soil of a small paddock in Vilsendorf, Germany.</title>
        <authorList>
            <person name="Schaffert L."/>
            <person name="Ruwe M."/>
            <person name="Milse J."/>
            <person name="Hanuschka K."/>
            <person name="Ortseifen V."/>
            <person name="Droste J."/>
            <person name="Brandt D."/>
            <person name="Schlueter L."/>
            <person name="Kutter Y."/>
            <person name="Vinke S."/>
            <person name="Viehoefer P."/>
            <person name="Jacob L."/>
            <person name="Luebke N.-C."/>
            <person name="Schulte-Berndt E."/>
            <person name="Hain C."/>
            <person name="Linder M."/>
            <person name="Schmidt P."/>
            <person name="Wollenschlaeger L."/>
            <person name="Luttermann T."/>
            <person name="Thieme E."/>
            <person name="Hassa J."/>
            <person name="Haak M."/>
            <person name="Wittchen M."/>
            <person name="Mentz A."/>
            <person name="Persicke M."/>
            <person name="Busche T."/>
            <person name="Ruckert C."/>
        </authorList>
    </citation>
    <scope>NUCLEOTIDE SEQUENCE [LARGE SCALE GENOMIC DNA]</scope>
    <source>
        <strain evidence="8 9">2039</strain>
    </source>
</reference>
<dbReference type="InterPro" id="IPR020846">
    <property type="entry name" value="MFS_dom"/>
</dbReference>
<dbReference type="PANTHER" id="PTHR42718">
    <property type="entry name" value="MAJOR FACILITATOR SUPERFAMILY MULTIDRUG TRANSPORTER MFSC"/>
    <property type="match status" value="1"/>
</dbReference>
<feature type="transmembrane region" description="Helical" evidence="6">
    <location>
        <begin position="233"/>
        <end position="255"/>
    </location>
</feature>
<keyword evidence="3 6" id="KW-0812">Transmembrane</keyword>
<feature type="transmembrane region" description="Helical" evidence="6">
    <location>
        <begin position="336"/>
        <end position="357"/>
    </location>
</feature>
<dbReference type="AlphaFoldDB" id="A0A6B8VWZ0"/>
<dbReference type="GO" id="GO:0005886">
    <property type="term" value="C:plasma membrane"/>
    <property type="evidence" value="ECO:0007669"/>
    <property type="project" value="UniProtKB-SubCell"/>
</dbReference>
<keyword evidence="4 6" id="KW-1133">Transmembrane helix</keyword>
<feature type="transmembrane region" description="Helical" evidence="6">
    <location>
        <begin position="55"/>
        <end position="74"/>
    </location>
</feature>
<dbReference type="SUPFAM" id="SSF103473">
    <property type="entry name" value="MFS general substrate transporter"/>
    <property type="match status" value="1"/>
</dbReference>
<feature type="transmembrane region" description="Helical" evidence="6">
    <location>
        <begin position="117"/>
        <end position="138"/>
    </location>
</feature>
<dbReference type="Pfam" id="PF07690">
    <property type="entry name" value="MFS_1"/>
    <property type="match status" value="1"/>
</dbReference>
<evidence type="ECO:0000256" key="4">
    <source>
        <dbReference type="ARBA" id="ARBA00022989"/>
    </source>
</evidence>
<feature type="transmembrane region" description="Helical" evidence="6">
    <location>
        <begin position="209"/>
        <end position="227"/>
    </location>
</feature>
<evidence type="ECO:0000256" key="2">
    <source>
        <dbReference type="ARBA" id="ARBA00022448"/>
    </source>
</evidence>
<dbReference type="GO" id="GO:0022857">
    <property type="term" value="F:transmembrane transporter activity"/>
    <property type="evidence" value="ECO:0007669"/>
    <property type="project" value="InterPro"/>
</dbReference>
<feature type="transmembrane region" description="Helical" evidence="6">
    <location>
        <begin position="86"/>
        <end position="105"/>
    </location>
</feature>
<dbReference type="KEGG" id="cok:COCCU_13865"/>
<evidence type="ECO:0000313" key="9">
    <source>
        <dbReference type="Proteomes" id="UP000424462"/>
    </source>
</evidence>
<gene>
    <name evidence="8" type="primary">stp4</name>
    <name evidence="8" type="ORF">COCCU_13865</name>
</gene>
<comment type="subcellular location">
    <subcellularLocation>
        <location evidence="1">Cell membrane</location>
        <topology evidence="1">Multi-pass membrane protein</topology>
    </subcellularLocation>
</comment>
<dbReference type="Gene3D" id="1.20.1720.10">
    <property type="entry name" value="Multidrug resistance protein D"/>
    <property type="match status" value="1"/>
</dbReference>
<dbReference type="PANTHER" id="PTHR42718:SF9">
    <property type="entry name" value="MAJOR FACILITATOR SUPERFAMILY MULTIDRUG TRANSPORTER MFSC"/>
    <property type="match status" value="1"/>
</dbReference>
<dbReference type="PROSITE" id="PS50850">
    <property type="entry name" value="MFS"/>
    <property type="match status" value="1"/>
</dbReference>
<feature type="transmembrane region" description="Helical" evidence="6">
    <location>
        <begin position="439"/>
        <end position="460"/>
    </location>
</feature>
<dbReference type="InterPro" id="IPR011701">
    <property type="entry name" value="MFS"/>
</dbReference>
<feature type="transmembrane region" description="Helical" evidence="6">
    <location>
        <begin position="369"/>
        <end position="396"/>
    </location>
</feature>
<feature type="transmembrane region" description="Helical" evidence="6">
    <location>
        <begin position="20"/>
        <end position="43"/>
    </location>
</feature>
<dbReference type="Gene3D" id="1.20.1250.20">
    <property type="entry name" value="MFS general substrate transporter like domains"/>
    <property type="match status" value="1"/>
</dbReference>
<evidence type="ECO:0000256" key="1">
    <source>
        <dbReference type="ARBA" id="ARBA00004651"/>
    </source>
</evidence>
<dbReference type="CDD" id="cd17321">
    <property type="entry name" value="MFS_MMR_MDR_like"/>
    <property type="match status" value="1"/>
</dbReference>
<feature type="transmembrane region" description="Helical" evidence="6">
    <location>
        <begin position="150"/>
        <end position="170"/>
    </location>
</feature>
<evidence type="ECO:0000259" key="7">
    <source>
        <dbReference type="PROSITE" id="PS50850"/>
    </source>
</evidence>
<sequence length="468" mass="47949">MTNTSTPAQPPIDTRKVVTVAVLAVMVAQLPINLVSVSLTTIAADTGATTSGLQWVQSIYILAMSAAVLSAGVIAENIGRRKVMIIALWLMVLGALLGGLASLAGDLAMPVLWTGQAFSGLGGGALLPTTLGAIAMAVPDPRKRGPYMALWGAGTTGGLAVGAIVAGLILKIGSWGWIFLPSFLVAITVALITQAALPESPTSKPGMDIQGQIFATLAIIGLIFGVIQGGAQGWFSTPALLGYALGLIALALFIYRELNTYAPLMDLRVFRNPGFAAACFAAMMALFSVVGVGFMLALFLGSAKQLDPLGIATYIVFLPGTAFVVAPLAGKALAKLPSYAALLIGLLLAAVGTFLIAHTDETTAYLNVVWRLMIFGVSIAIMLASVATVAINSVPLKQAGMAGATNTVIRQIGGALGPAVIGSIYATRMAGGATPAESFTSALTVTTVLLVIAAVLVLIAEISTRRRS</sequence>
<evidence type="ECO:0000256" key="5">
    <source>
        <dbReference type="ARBA" id="ARBA00023136"/>
    </source>
</evidence>
<dbReference type="EMBL" id="CP046455">
    <property type="protein sequence ID" value="QGU08663.1"/>
    <property type="molecule type" value="Genomic_DNA"/>
</dbReference>
<keyword evidence="2" id="KW-0813">Transport</keyword>
<feature type="domain" description="Major facilitator superfamily (MFS) profile" evidence="7">
    <location>
        <begin position="17"/>
        <end position="465"/>
    </location>
</feature>
<dbReference type="Proteomes" id="UP000424462">
    <property type="component" value="Chromosome"/>
</dbReference>
<feature type="transmembrane region" description="Helical" evidence="6">
    <location>
        <begin position="311"/>
        <end position="329"/>
    </location>
</feature>
<protein>
    <submittedName>
        <fullName evidence="8">Multidrug resistance protein stp</fullName>
    </submittedName>
</protein>
<accession>A0A6B8VWZ0</accession>
<dbReference type="RefSeq" id="WP_156232348.1">
    <property type="nucleotide sequence ID" value="NZ_CP046455.1"/>
</dbReference>
<dbReference type="InterPro" id="IPR005829">
    <property type="entry name" value="Sugar_transporter_CS"/>
</dbReference>
<proteinExistence type="predicted"/>